<dbReference type="InterPro" id="IPR035897">
    <property type="entry name" value="Toll_tir_struct_dom_sf"/>
</dbReference>
<dbReference type="eggNOG" id="COG4886">
    <property type="taxonomic scope" value="Bacteria"/>
</dbReference>
<dbReference type="PANTHER" id="PTHR11102:SF160">
    <property type="entry name" value="ERAD-ASSOCIATED E3 UBIQUITIN-PROTEIN LIGASE COMPONENT HRD3"/>
    <property type="match status" value="1"/>
</dbReference>
<keyword evidence="3" id="KW-1185">Reference proteome</keyword>
<dbReference type="STRING" id="742726.HMPREF9448_02788"/>
<dbReference type="Gene3D" id="3.40.50.10140">
    <property type="entry name" value="Toll/interleukin-1 receptor homology (TIR) domain"/>
    <property type="match status" value="1"/>
</dbReference>
<dbReference type="PATRIC" id="fig|742726.3.peg.2903"/>
<dbReference type="GeneID" id="77849958"/>
<dbReference type="PROSITE" id="PS50104">
    <property type="entry name" value="TIR"/>
    <property type="match status" value="1"/>
</dbReference>
<dbReference type="PANTHER" id="PTHR11102">
    <property type="entry name" value="SEL-1-LIKE PROTEIN"/>
    <property type="match status" value="1"/>
</dbReference>
<proteinExistence type="predicted"/>
<organism evidence="2 3">
    <name type="scientific">Barnesiella intestinihominis YIT 11860</name>
    <dbReference type="NCBI Taxonomy" id="742726"/>
    <lineage>
        <taxon>Bacteria</taxon>
        <taxon>Pseudomonadati</taxon>
        <taxon>Bacteroidota</taxon>
        <taxon>Bacteroidia</taxon>
        <taxon>Bacteroidales</taxon>
        <taxon>Barnesiellaceae</taxon>
        <taxon>Barnesiella</taxon>
    </lineage>
</organism>
<name>K0XDU1_9BACT</name>
<reference evidence="2 3" key="1">
    <citation type="submission" date="2012-08" db="EMBL/GenBank/DDBJ databases">
        <title>The Genome Sequence of Barnesiella intestinihominis YIT 11860.</title>
        <authorList>
            <consortium name="The Broad Institute Genome Sequencing Platform"/>
            <person name="Earl A."/>
            <person name="Ward D."/>
            <person name="Feldgarden M."/>
            <person name="Gevers D."/>
            <person name="Morotomi M."/>
            <person name="Walker B."/>
            <person name="Young S.K."/>
            <person name="Zeng Q."/>
            <person name="Gargeya S."/>
            <person name="Fitzgerald M."/>
            <person name="Haas B."/>
            <person name="Abouelleil A."/>
            <person name="Alvarado L."/>
            <person name="Arachchi H.M."/>
            <person name="Berlin A.M."/>
            <person name="Chapman S.B."/>
            <person name="Goldberg J."/>
            <person name="Griggs A."/>
            <person name="Gujja S."/>
            <person name="Hansen M."/>
            <person name="Howarth C."/>
            <person name="Imamovic A."/>
            <person name="Larimer J."/>
            <person name="McCowen C."/>
            <person name="Montmayeur A."/>
            <person name="Murphy C."/>
            <person name="Neiman D."/>
            <person name="Pearson M."/>
            <person name="Priest M."/>
            <person name="Roberts A."/>
            <person name="Saif S."/>
            <person name="Shea T."/>
            <person name="Sisk P."/>
            <person name="Sykes S."/>
            <person name="Wortman J."/>
            <person name="Nusbaum C."/>
            <person name="Birren B."/>
        </authorList>
    </citation>
    <scope>NUCLEOTIDE SEQUENCE [LARGE SCALE GENOMIC DNA]</scope>
    <source>
        <strain evidence="2 3">YIT 11860</strain>
    </source>
</reference>
<accession>K0XDU1</accession>
<dbReference type="SUPFAM" id="SSF52200">
    <property type="entry name" value="Toll/Interleukin receptor TIR domain"/>
    <property type="match status" value="1"/>
</dbReference>
<evidence type="ECO:0000259" key="1">
    <source>
        <dbReference type="PROSITE" id="PS50104"/>
    </source>
</evidence>
<dbReference type="SMART" id="SM00255">
    <property type="entry name" value="TIR"/>
    <property type="match status" value="1"/>
</dbReference>
<dbReference type="GO" id="GO:0007165">
    <property type="term" value="P:signal transduction"/>
    <property type="evidence" value="ECO:0007669"/>
    <property type="project" value="InterPro"/>
</dbReference>
<dbReference type="HOGENOM" id="CLU_245953_0_0_10"/>
<dbReference type="InterPro" id="IPR000157">
    <property type="entry name" value="TIR_dom"/>
</dbReference>
<dbReference type="Proteomes" id="UP000006044">
    <property type="component" value="Unassembled WGS sequence"/>
</dbReference>
<dbReference type="Gene3D" id="1.25.40.10">
    <property type="entry name" value="Tetratricopeptide repeat domain"/>
    <property type="match status" value="7"/>
</dbReference>
<sequence>MAKAHIFISYAHEDKEWVLEGPGNIHLIPRIRRHTSPDAEIWFDEGLVIGEKWDEEIHNHIVQSHIAILLISESFVSSDYIVNKELVWIKEQVEKNDMKIVPLLIGNITEKSKRIIDWIYQRQIHPSETQPLCNYLNDKAQWDHMITSILNIIDAKIDQVLETLLLNESTRQTENSIKPSVMPDSKTVTGYIENRDTKITDKTTAAHPTGVNPALYQEAIRLYRNHKYKEASDILLKLAAANNTEAQNLLCDILCNKVKGYQLWPGILETFLPYAEKNLAFAQTIVGKVYYRGKLNERNYEKAFDWFSKAAESGNSYAQYLLGNMYENGTFVEQNYDTALSYYKNSAAQNNIMAIGEMAFMKDNGYGMPMNKEEAEKIYLQLAEERDDEWSMIKLAYIEMDRGNSEERLKWIQKALEKEYIDAYFELGFFYQFDEAYKDLEKAQQSYYQAAQLGNPDGMNGLALIYYNMPDYKGDEQAFRWFSKSADLGDSLGLYYLAVMYENGFGTNVDKQKAWDLYLASSDQKFSPAYRKIAQLIEEGEAPASFTGRELEYYIKAAERNDIDAIHDVIRFLENDPDRQKELFSWCQRGAQLNNGKCICKLGKLYFYGMGTEMDEFKAMNCFRKAETMEIPEAYYFLGLAYYEAKGVVSPNIQKAEEYFRKAAEAGYSDAIKAIAELYMQSGQENGYEKAIEYLKTIAEGEHADIAYEGLMRIAVEQMNAQDYDDPQNSELYQKALRFETSGKEAGMTESLSKAFLDRGINLYNIEKYESAIAPLLLAAQMGESEAATHLGDLYFYGHGVDTDYEQSYYWFAKAAQSNNAYAQYSIAFMYIKGQFVEKDDTQVIKWMKLAAENGYTEAQKNMGEYYYYGSFGCRRDMKEAIKWYEMGAKSNEPTCVFTLGLIYEEGDGVQKNILKAADWYQKGAQAGIPSCLYNLGKLIINKEISGEEEKGFNLIQQAAESGYSFAQNYMGRAYRFGWYVNANPVRATNWFTKAAEQNMPDAMCNLGDMYSYEDGLTIDYEKAFYWYKKAAETKHSRALTELGDMYYAGKGVRQDYQKAMEYYQKACDEGYPYAFYSLGFMYWKGQGTLPDKEKAQEYLSQAAAMGNESAFQLLNRMDHESEEEKDIDPFARQAYLEAQQALADKETEKYINLLSQSANLGYVQALNDLGDLYFNGELAPKHMGKAYEYFLKASQNGSGYGSYSCGFILMKGSSDIPRDIEKGLSMFRLAVEQNYKAATRDLARYYYSLETEEDNRKALDYYLQYIEYNPKDTDTLLHIGLIYESGLGVPLNIDLARRYYERAAEQDETGMAYNFLGGTYMNDEETESNERKAVHYFQKAIELGNTNAMFRISYYLHNGKGGLQVDIPREIELLTEASKRGNHQATYRLGLLFEDNESGMAQNLELSVKYFQLAADNGILAAINKMGELYLFGEVIPANLTKAISCFTAASEQGYGKASYWLGRLHTDGIGQLEKDTQKAMNYYRKAIEQGYEEAREWMEQLQKNLVDETITDIEIPQDKSDEELYKEAKNALEKAQFKTAYAYFSYLTQRNHAESFNELGDMYFYGRGMAINQAKALELYKKAAALDSVYGFFNVGFLYWNGPEEIQDPEQALQYLKKAVQMGYTYALSFIGDIYRTGPEELIDYAEAKRYYQKGVDVNEINAIKGMALLYLLGQGVTQNNAMGAFYLKKAADKGNAWAMYHLGRLYYYGEGIPRNPKLALDYLQMAYDANYPDACSLLGLLYERGEGTAPNIELANKLYIRGHELGDDQSMWYLACNYLDGNGLPKDYKRAEKLFIQAIERGNEPARIDLARMIFHGLGTVQDPQKAYEIIKPCLEQGYGRAYMLMGEVYENGLGVEKDYKQAKELYQKALDLGYSFAQEALDRLDKFC</sequence>
<comment type="caution">
    <text evidence="2">The sequence shown here is derived from an EMBL/GenBank/DDBJ whole genome shotgun (WGS) entry which is preliminary data.</text>
</comment>
<dbReference type="SMART" id="SM00028">
    <property type="entry name" value="TPR"/>
    <property type="match status" value="8"/>
</dbReference>
<feature type="domain" description="TIR" evidence="1">
    <location>
        <begin position="2"/>
        <end position="153"/>
    </location>
</feature>
<dbReference type="Pfam" id="PF08238">
    <property type="entry name" value="Sel1"/>
    <property type="match status" value="33"/>
</dbReference>
<evidence type="ECO:0000313" key="2">
    <source>
        <dbReference type="EMBL" id="EJZ62105.1"/>
    </source>
</evidence>
<dbReference type="Pfam" id="PF13676">
    <property type="entry name" value="TIR_2"/>
    <property type="match status" value="1"/>
</dbReference>
<evidence type="ECO:0000313" key="3">
    <source>
        <dbReference type="Proteomes" id="UP000006044"/>
    </source>
</evidence>
<dbReference type="SMART" id="SM00671">
    <property type="entry name" value="SEL1"/>
    <property type="match status" value="35"/>
</dbReference>
<dbReference type="InterPro" id="IPR011990">
    <property type="entry name" value="TPR-like_helical_dom_sf"/>
</dbReference>
<dbReference type="EMBL" id="ADLE01000018">
    <property type="protein sequence ID" value="EJZ62105.1"/>
    <property type="molecule type" value="Genomic_DNA"/>
</dbReference>
<dbReference type="OrthoDB" id="1078267at2"/>
<dbReference type="RefSeq" id="WP_008863159.1">
    <property type="nucleotide sequence ID" value="NZ_JH815206.1"/>
</dbReference>
<dbReference type="SUPFAM" id="SSF81901">
    <property type="entry name" value="HCP-like"/>
    <property type="match status" value="10"/>
</dbReference>
<dbReference type="InterPro" id="IPR050767">
    <property type="entry name" value="Sel1_AlgK"/>
</dbReference>
<dbReference type="eggNOG" id="COG0790">
    <property type="taxonomic scope" value="Bacteria"/>
</dbReference>
<dbReference type="InterPro" id="IPR019734">
    <property type="entry name" value="TPR_rpt"/>
</dbReference>
<protein>
    <recommendedName>
        <fullName evidence="1">TIR domain-containing protein</fullName>
    </recommendedName>
</protein>
<dbReference type="InterPro" id="IPR006597">
    <property type="entry name" value="Sel1-like"/>
</dbReference>
<gene>
    <name evidence="2" type="ORF">HMPREF9448_02788</name>
</gene>